<dbReference type="RefSeq" id="WP_008856915.1">
    <property type="nucleotide sequence ID" value="NZ_AZEB01000001.1"/>
</dbReference>
<evidence type="ECO:0008006" key="3">
    <source>
        <dbReference type="Google" id="ProtNLM"/>
    </source>
</evidence>
<evidence type="ECO:0000313" key="1">
    <source>
        <dbReference type="EMBL" id="KRL23536.1"/>
    </source>
</evidence>
<evidence type="ECO:0000313" key="2">
    <source>
        <dbReference type="Proteomes" id="UP000051439"/>
    </source>
</evidence>
<keyword evidence="2" id="KW-1185">Reference proteome</keyword>
<comment type="caution">
    <text evidence="1">The sequence shown here is derived from an EMBL/GenBank/DDBJ whole genome shotgun (WGS) entry which is preliminary data.</text>
</comment>
<accession>A0A0R1NTA7</accession>
<dbReference type="AlphaFoldDB" id="A0A0R1NTA7"/>
<protein>
    <recommendedName>
        <fullName evidence="3">PepSY domain-containing protein</fullName>
    </recommendedName>
</protein>
<reference evidence="1 2" key="1">
    <citation type="journal article" date="2015" name="Genome Announc.">
        <title>Expanding the biotechnology potential of lactobacilli through comparative genomics of 213 strains and associated genera.</title>
        <authorList>
            <person name="Sun Z."/>
            <person name="Harris H.M."/>
            <person name="McCann A."/>
            <person name="Guo C."/>
            <person name="Argimon S."/>
            <person name="Zhang W."/>
            <person name="Yang X."/>
            <person name="Jeffery I.B."/>
            <person name="Cooney J.C."/>
            <person name="Kagawa T.F."/>
            <person name="Liu W."/>
            <person name="Song Y."/>
            <person name="Salvetti E."/>
            <person name="Wrobel A."/>
            <person name="Rasinkangas P."/>
            <person name="Parkhill J."/>
            <person name="Rea M.C."/>
            <person name="O'Sullivan O."/>
            <person name="Ritari J."/>
            <person name="Douillard F.P."/>
            <person name="Paul Ross R."/>
            <person name="Yang R."/>
            <person name="Briner A.E."/>
            <person name="Felis G.E."/>
            <person name="de Vos W.M."/>
            <person name="Barrangou R."/>
            <person name="Klaenhammer T.R."/>
            <person name="Caufield P.W."/>
            <person name="Cui Y."/>
            <person name="Zhang H."/>
            <person name="O'Toole P.W."/>
        </authorList>
    </citation>
    <scope>NUCLEOTIDE SEQUENCE [LARGE SCALE GENOMIC DNA]</scope>
    <source>
        <strain evidence="1 2">DSM 19906</strain>
    </source>
</reference>
<name>A0A0R1NTA7_9LACO</name>
<dbReference type="EMBL" id="AZEB01000001">
    <property type="protein sequence ID" value="KRL23536.1"/>
    <property type="molecule type" value="Genomic_DNA"/>
</dbReference>
<proteinExistence type="predicted"/>
<organism evidence="1 2">
    <name type="scientific">Lentilactobacillus kisonensis DSM 19906 = JCM 15041</name>
    <dbReference type="NCBI Taxonomy" id="1423766"/>
    <lineage>
        <taxon>Bacteria</taxon>
        <taxon>Bacillati</taxon>
        <taxon>Bacillota</taxon>
        <taxon>Bacilli</taxon>
        <taxon>Lactobacillales</taxon>
        <taxon>Lactobacillaceae</taxon>
        <taxon>Lentilactobacillus</taxon>
    </lineage>
</organism>
<dbReference type="Proteomes" id="UP000051439">
    <property type="component" value="Unassembled WGS sequence"/>
</dbReference>
<gene>
    <name evidence="1" type="ORF">FC98_GL000264</name>
</gene>
<dbReference type="PATRIC" id="fig|1423766.4.peg.262"/>
<sequence>MKKQSLLYSLALTGLAVEAYLQYNESKKRKQFLHRIVDQTKHDCLLTNSHYIGSWRIRPDTSSDHAQFHFGFNYQDATGNLEVQEFWADVTNGKIIKRRLIQP</sequence>